<proteinExistence type="predicted"/>
<dbReference type="SMART" id="SM00343">
    <property type="entry name" value="ZnF_C2HC"/>
    <property type="match status" value="1"/>
</dbReference>
<dbReference type="GO" id="GO:0008270">
    <property type="term" value="F:zinc ion binding"/>
    <property type="evidence" value="ECO:0007669"/>
    <property type="project" value="UniProtKB-KW"/>
</dbReference>
<dbReference type="GeneID" id="18814280"/>
<dbReference type="HOGENOM" id="CLU_1397114_0_0_1"/>
<keyword evidence="2" id="KW-0479">Metal-binding</keyword>
<gene>
    <name evidence="4" type="ORF">SERLADRAFT_433998</name>
</gene>
<dbReference type="SUPFAM" id="SSF57756">
    <property type="entry name" value="Retrovirus zinc finger-like domains"/>
    <property type="match status" value="1"/>
</dbReference>
<dbReference type="GO" id="GO:0006397">
    <property type="term" value="P:mRNA processing"/>
    <property type="evidence" value="ECO:0007669"/>
    <property type="project" value="UniProtKB-KW"/>
</dbReference>
<dbReference type="Pfam" id="PF03732">
    <property type="entry name" value="Retrotrans_gag"/>
    <property type="match status" value="1"/>
</dbReference>
<keyword evidence="1" id="KW-0507">mRNA processing</keyword>
<dbReference type="KEGG" id="sla:SERLADRAFT_433998"/>
<dbReference type="AlphaFoldDB" id="F8NLA1"/>
<evidence type="ECO:0000259" key="3">
    <source>
        <dbReference type="PROSITE" id="PS50158"/>
    </source>
</evidence>
<evidence type="ECO:0000256" key="1">
    <source>
        <dbReference type="ARBA" id="ARBA00022664"/>
    </source>
</evidence>
<dbReference type="EMBL" id="GL945430">
    <property type="protein sequence ID" value="EGO28149.1"/>
    <property type="molecule type" value="Genomic_DNA"/>
</dbReference>
<keyword evidence="2" id="KW-0863">Zinc-finger</keyword>
<dbReference type="InterPro" id="IPR005162">
    <property type="entry name" value="Retrotrans_gag_dom"/>
</dbReference>
<reference evidence="4" key="1">
    <citation type="submission" date="2011-04" db="EMBL/GenBank/DDBJ databases">
        <title>Evolution of plant cell wall degrading machinery underlies the functional diversity of forest fungi.</title>
        <authorList>
            <consortium name="US DOE Joint Genome Institute (JGI-PGF)"/>
            <person name="Eastwood D.C."/>
            <person name="Floudas D."/>
            <person name="Binder M."/>
            <person name="Majcherczyk A."/>
            <person name="Schneider P."/>
            <person name="Aerts A."/>
            <person name="Asiegbu F.O."/>
            <person name="Baker S.E."/>
            <person name="Barry K."/>
            <person name="Bendiksby M."/>
            <person name="Blumentritt M."/>
            <person name="Coutinho P.M."/>
            <person name="Cullen D."/>
            <person name="Cullen D."/>
            <person name="Gathman A."/>
            <person name="Goodell B."/>
            <person name="Henrissat B."/>
            <person name="Ihrmark K."/>
            <person name="Kauserud H."/>
            <person name="Kohler A."/>
            <person name="LaButti K."/>
            <person name="Lapidus A."/>
            <person name="Lavin J.L."/>
            <person name="Lee Y.-H."/>
            <person name="Lindquist E."/>
            <person name="Lilly W."/>
            <person name="Lucas S."/>
            <person name="Morin E."/>
            <person name="Murat C."/>
            <person name="Oguiza J.A."/>
            <person name="Park J."/>
            <person name="Pisabarro A.G."/>
            <person name="Riley R."/>
            <person name="Rosling A."/>
            <person name="Salamov A."/>
            <person name="Schmidt O."/>
            <person name="Schmutz J."/>
            <person name="Skrede I."/>
            <person name="Stenlid J."/>
            <person name="Wiebenga A."/>
            <person name="Xie X."/>
            <person name="Kues U."/>
            <person name="Hibbett D.S."/>
            <person name="Hoffmeister D."/>
            <person name="Hogberg N."/>
            <person name="Martin F."/>
            <person name="Grigoriev I.V."/>
            <person name="Watkinson S.C."/>
        </authorList>
    </citation>
    <scope>NUCLEOTIDE SEQUENCE</scope>
    <source>
        <strain evidence="4">S7.9</strain>
    </source>
</reference>
<dbReference type="PROSITE" id="PS50158">
    <property type="entry name" value="ZF_CCHC"/>
    <property type="match status" value="1"/>
</dbReference>
<sequence>MNQINFALPGHSTPKLLSLLSIPSSSAAGRKLQECYTAGHWPTWDNLKVEVEKYFKPQAERNWVCQHIRTFKQGNMRMDDFVTRFLALSIQGGLGNEHAVELLERFKLFRLQPGQGAPMDIGVVQSGQMRRFKGNCYNCGQEGHMSQDCRNGVQAAQQKNNQGCQACQLEMEKPDNWLNNFAGHLYDKIRAFFYD</sequence>
<dbReference type="Pfam" id="PF00098">
    <property type="entry name" value="zf-CCHC"/>
    <property type="match status" value="1"/>
</dbReference>
<dbReference type="RefSeq" id="XP_007314348.1">
    <property type="nucleotide sequence ID" value="XM_007314286.1"/>
</dbReference>
<dbReference type="GO" id="GO:0003676">
    <property type="term" value="F:nucleic acid binding"/>
    <property type="evidence" value="ECO:0007669"/>
    <property type="project" value="InterPro"/>
</dbReference>
<accession>F8NLA1</accession>
<dbReference type="InterPro" id="IPR001878">
    <property type="entry name" value="Znf_CCHC"/>
</dbReference>
<keyword evidence="2" id="KW-0862">Zinc</keyword>
<organism>
    <name type="scientific">Serpula lacrymans var. lacrymans (strain S7.9)</name>
    <name type="common">Dry rot fungus</name>
    <dbReference type="NCBI Taxonomy" id="578457"/>
    <lineage>
        <taxon>Eukaryota</taxon>
        <taxon>Fungi</taxon>
        <taxon>Dikarya</taxon>
        <taxon>Basidiomycota</taxon>
        <taxon>Agaricomycotina</taxon>
        <taxon>Agaricomycetes</taxon>
        <taxon>Agaricomycetidae</taxon>
        <taxon>Boletales</taxon>
        <taxon>Coniophorineae</taxon>
        <taxon>Serpulaceae</taxon>
        <taxon>Serpula</taxon>
    </lineage>
</organism>
<feature type="domain" description="CCHC-type" evidence="3">
    <location>
        <begin position="136"/>
        <end position="151"/>
    </location>
</feature>
<dbReference type="Gene3D" id="4.10.60.10">
    <property type="entry name" value="Zinc finger, CCHC-type"/>
    <property type="match status" value="1"/>
</dbReference>
<dbReference type="Proteomes" id="UP000008064">
    <property type="component" value="Unassembled WGS sequence"/>
</dbReference>
<dbReference type="InterPro" id="IPR036875">
    <property type="entry name" value="Znf_CCHC_sf"/>
</dbReference>
<evidence type="ECO:0000313" key="4">
    <source>
        <dbReference type="EMBL" id="EGO28149.1"/>
    </source>
</evidence>
<evidence type="ECO:0000256" key="2">
    <source>
        <dbReference type="PROSITE-ProRule" id="PRU00047"/>
    </source>
</evidence>
<name>F8NLA1_SERL9</name>
<protein>
    <recommendedName>
        <fullName evidence="3">CCHC-type domain-containing protein</fullName>
    </recommendedName>
</protein>